<sequence length="107" mass="11372">MEKLRLTEKRSQTPRWHQKNGCLLAALVGAMVLSGCTGGALPPVFGAVFGLSGAEVAPFRVGRIPETVVTSDDRVLGLAANNPGQCIYLSGQSNRRFRAACPEGFKV</sequence>
<accession>A0A0F9X6V0</accession>
<reference evidence="1" key="1">
    <citation type="journal article" date="2015" name="Nature">
        <title>Complex archaea that bridge the gap between prokaryotes and eukaryotes.</title>
        <authorList>
            <person name="Spang A."/>
            <person name="Saw J.H."/>
            <person name="Jorgensen S.L."/>
            <person name="Zaremba-Niedzwiedzka K."/>
            <person name="Martijn J."/>
            <person name="Lind A.E."/>
            <person name="van Eijk R."/>
            <person name="Schleper C."/>
            <person name="Guy L."/>
            <person name="Ettema T.J."/>
        </authorList>
    </citation>
    <scope>NUCLEOTIDE SEQUENCE</scope>
</reference>
<protein>
    <submittedName>
        <fullName evidence="1">Uncharacterized protein</fullName>
    </submittedName>
</protein>
<proteinExistence type="predicted"/>
<gene>
    <name evidence="1" type="ORF">LCGC14_0261140</name>
</gene>
<comment type="caution">
    <text evidence="1">The sequence shown here is derived from an EMBL/GenBank/DDBJ whole genome shotgun (WGS) entry which is preliminary data.</text>
</comment>
<name>A0A0F9X6V0_9ZZZZ</name>
<dbReference type="AlphaFoldDB" id="A0A0F9X6V0"/>
<organism evidence="1">
    <name type="scientific">marine sediment metagenome</name>
    <dbReference type="NCBI Taxonomy" id="412755"/>
    <lineage>
        <taxon>unclassified sequences</taxon>
        <taxon>metagenomes</taxon>
        <taxon>ecological metagenomes</taxon>
    </lineage>
</organism>
<evidence type="ECO:0000313" key="1">
    <source>
        <dbReference type="EMBL" id="KKN87268.1"/>
    </source>
</evidence>
<dbReference type="EMBL" id="LAZR01000140">
    <property type="protein sequence ID" value="KKN87268.1"/>
    <property type="molecule type" value="Genomic_DNA"/>
</dbReference>